<keyword evidence="2" id="KW-1185">Reference proteome</keyword>
<sequence>MARMRAEEFNGYLKRFLLKHPCTLEIVQRIQSHNYVVDPIPSPTHQRILTAFSQRISLAAALIHASKFHKNEIWGSLMNLHSDLLAQNWRSMGDCAQYSDSTFLLTVIGEGLLFLRKFL</sequence>
<comment type="caution">
    <text evidence="1">The sequence shown here is derived from an EMBL/GenBank/DDBJ whole genome shotgun (WGS) entry which is preliminary data.</text>
</comment>
<dbReference type="AlphaFoldDB" id="A0A0V1BRY4"/>
<dbReference type="EMBL" id="JYDH01000017">
    <property type="protein sequence ID" value="KRY39706.1"/>
    <property type="molecule type" value="Genomic_DNA"/>
</dbReference>
<reference evidence="1 2" key="1">
    <citation type="submission" date="2015-01" db="EMBL/GenBank/DDBJ databases">
        <title>Evolution of Trichinella species and genotypes.</title>
        <authorList>
            <person name="Korhonen P.K."/>
            <person name="Edoardo P."/>
            <person name="Giuseppe L.R."/>
            <person name="Gasser R.B."/>
        </authorList>
    </citation>
    <scope>NUCLEOTIDE SEQUENCE [LARGE SCALE GENOMIC DNA]</scope>
    <source>
        <strain evidence="1">ISS3</strain>
    </source>
</reference>
<evidence type="ECO:0000313" key="1">
    <source>
        <dbReference type="EMBL" id="KRY39706.1"/>
    </source>
</evidence>
<dbReference type="Proteomes" id="UP000054776">
    <property type="component" value="Unassembled WGS sequence"/>
</dbReference>
<dbReference type="InParanoid" id="A0A0V1BRY4"/>
<proteinExistence type="predicted"/>
<protein>
    <submittedName>
        <fullName evidence="1">Uncharacterized protein</fullName>
    </submittedName>
</protein>
<accession>A0A0V1BRY4</accession>
<organism evidence="1 2">
    <name type="scientific">Trichinella spiralis</name>
    <name type="common">Trichina worm</name>
    <dbReference type="NCBI Taxonomy" id="6334"/>
    <lineage>
        <taxon>Eukaryota</taxon>
        <taxon>Metazoa</taxon>
        <taxon>Ecdysozoa</taxon>
        <taxon>Nematoda</taxon>
        <taxon>Enoplea</taxon>
        <taxon>Dorylaimia</taxon>
        <taxon>Trichinellida</taxon>
        <taxon>Trichinellidae</taxon>
        <taxon>Trichinella</taxon>
    </lineage>
</organism>
<name>A0A0V1BRY4_TRISP</name>
<evidence type="ECO:0000313" key="2">
    <source>
        <dbReference type="Proteomes" id="UP000054776"/>
    </source>
</evidence>
<gene>
    <name evidence="1" type="ORF">T01_15060</name>
</gene>